<proteinExistence type="predicted"/>
<dbReference type="EMBL" id="WPHU01000009">
    <property type="protein sequence ID" value="MVA58547.1"/>
    <property type="molecule type" value="Genomic_DNA"/>
</dbReference>
<organism evidence="2 3">
    <name type="scientific">Agrobacterium vitis</name>
    <name type="common">Rhizobium vitis</name>
    <dbReference type="NCBI Taxonomy" id="373"/>
    <lineage>
        <taxon>Bacteria</taxon>
        <taxon>Pseudomonadati</taxon>
        <taxon>Pseudomonadota</taxon>
        <taxon>Alphaproteobacteria</taxon>
        <taxon>Hyphomicrobiales</taxon>
        <taxon>Rhizobiaceae</taxon>
        <taxon>Rhizobium/Agrobacterium group</taxon>
        <taxon>Agrobacterium</taxon>
    </lineage>
</organism>
<feature type="region of interest" description="Disordered" evidence="1">
    <location>
        <begin position="1"/>
        <end position="23"/>
    </location>
</feature>
<dbReference type="AlphaFoldDB" id="A0A7K1RKN1"/>
<sequence length="78" mass="8362">MDGDEKGQGAANDNARPAINADGCVEEPRRAAGEHLERVVIDIARLIGRQMAREDHAARVAANDNGNTRAGRDEPEAE</sequence>
<name>A0A7K1RKN1_AGRVI</name>
<dbReference type="RefSeq" id="WP_156592341.1">
    <property type="nucleotide sequence ID" value="NZ_WPHU01000009.1"/>
</dbReference>
<evidence type="ECO:0000313" key="3">
    <source>
        <dbReference type="Proteomes" id="UP000440716"/>
    </source>
</evidence>
<reference evidence="2 3" key="1">
    <citation type="submission" date="2019-12" db="EMBL/GenBank/DDBJ databases">
        <title>Whole-genome sequencing of Allorhizobium vitis.</title>
        <authorList>
            <person name="Gan H.M."/>
            <person name="Szegedi E."/>
            <person name="Burr T."/>
            <person name="Savka M.A."/>
        </authorList>
    </citation>
    <scope>NUCLEOTIDE SEQUENCE [LARGE SCALE GENOMIC DNA]</scope>
    <source>
        <strain evidence="2 3">CG415</strain>
    </source>
</reference>
<dbReference type="Proteomes" id="UP000440716">
    <property type="component" value="Unassembled WGS sequence"/>
</dbReference>
<comment type="caution">
    <text evidence="2">The sequence shown here is derived from an EMBL/GenBank/DDBJ whole genome shotgun (WGS) entry which is preliminary data.</text>
</comment>
<accession>A0A7K1RKN1</accession>
<evidence type="ECO:0000313" key="2">
    <source>
        <dbReference type="EMBL" id="MVA58547.1"/>
    </source>
</evidence>
<gene>
    <name evidence="2" type="ORF">GOZ88_20795</name>
</gene>
<evidence type="ECO:0000256" key="1">
    <source>
        <dbReference type="SAM" id="MobiDB-lite"/>
    </source>
</evidence>
<protein>
    <submittedName>
        <fullName evidence="2">Uncharacterized protein</fullName>
    </submittedName>
</protein>
<feature type="region of interest" description="Disordered" evidence="1">
    <location>
        <begin position="52"/>
        <end position="78"/>
    </location>
</feature>